<feature type="region of interest" description="Disordered" evidence="1">
    <location>
        <begin position="77"/>
        <end position="98"/>
    </location>
</feature>
<accession>A0A317Y355</accession>
<evidence type="ECO:0000313" key="2">
    <source>
        <dbReference type="EMBL" id="PWZ52661.1"/>
    </source>
</evidence>
<protein>
    <submittedName>
        <fullName evidence="2">Uncharacterized protein</fullName>
    </submittedName>
</protein>
<dbReference type="EMBL" id="NCVQ01000001">
    <property type="protein sequence ID" value="PWZ52661.1"/>
    <property type="molecule type" value="Genomic_DNA"/>
</dbReference>
<feature type="region of interest" description="Disordered" evidence="1">
    <location>
        <begin position="129"/>
        <end position="154"/>
    </location>
</feature>
<dbReference type="AlphaFoldDB" id="A0A317Y355"/>
<gene>
    <name evidence="2" type="ORF">Zm00014a_021667</name>
</gene>
<dbReference type="ExpressionAtlas" id="A0A317Y355">
    <property type="expression patterns" value="baseline"/>
</dbReference>
<name>A0A317Y355_MAIZE</name>
<sequence>MVPSCLHLHLQDQGQSGERVALAAAAAAAAGADARQLTLEEMLYPPPSWETAAEAATPSRRSSPKVCPVNLADFFSDEEGADSGTGSGGGYSAPGVNESASVSVVSRASLRSLHSVSRRVSFRSPDESDVFIIPARGHSDDDDEWSSDGEPSRT</sequence>
<dbReference type="Proteomes" id="UP000251960">
    <property type="component" value="Chromosome 1"/>
</dbReference>
<feature type="compositionally biased region" description="Gly residues" evidence="1">
    <location>
        <begin position="83"/>
        <end position="92"/>
    </location>
</feature>
<evidence type="ECO:0000256" key="1">
    <source>
        <dbReference type="SAM" id="MobiDB-lite"/>
    </source>
</evidence>
<comment type="caution">
    <text evidence="2">The sequence shown here is derived from an EMBL/GenBank/DDBJ whole genome shotgun (WGS) entry which is preliminary data.</text>
</comment>
<proteinExistence type="predicted"/>
<reference evidence="2" key="1">
    <citation type="journal article" date="2018" name="Nat. Genet.">
        <title>Extensive intraspecific gene order and gene structural variations between Mo17 and other maize genomes.</title>
        <authorList>
            <person name="Sun S."/>
            <person name="Zhou Y."/>
            <person name="Chen J."/>
            <person name="Shi J."/>
            <person name="Zhao H."/>
            <person name="Zhao H."/>
            <person name="Song W."/>
            <person name="Zhang M."/>
            <person name="Cui Y."/>
            <person name="Dong X."/>
            <person name="Liu H."/>
            <person name="Ma X."/>
            <person name="Jiao Y."/>
            <person name="Wang B."/>
            <person name="Wei X."/>
            <person name="Stein J.C."/>
            <person name="Glaubitz J.C."/>
            <person name="Lu F."/>
            <person name="Yu G."/>
            <person name="Liang C."/>
            <person name="Fengler K."/>
            <person name="Li B."/>
            <person name="Rafalski A."/>
            <person name="Schnable P.S."/>
            <person name="Ware D.H."/>
            <person name="Buckler E.S."/>
            <person name="Lai J."/>
        </authorList>
    </citation>
    <scope>NUCLEOTIDE SEQUENCE [LARGE SCALE GENOMIC DNA]</scope>
    <source>
        <tissue evidence="2">Seedling</tissue>
    </source>
</reference>
<organism evidence="2">
    <name type="scientific">Zea mays</name>
    <name type="common">Maize</name>
    <dbReference type="NCBI Taxonomy" id="4577"/>
    <lineage>
        <taxon>Eukaryota</taxon>
        <taxon>Viridiplantae</taxon>
        <taxon>Streptophyta</taxon>
        <taxon>Embryophyta</taxon>
        <taxon>Tracheophyta</taxon>
        <taxon>Spermatophyta</taxon>
        <taxon>Magnoliopsida</taxon>
        <taxon>Liliopsida</taxon>
        <taxon>Poales</taxon>
        <taxon>Poaceae</taxon>
        <taxon>PACMAD clade</taxon>
        <taxon>Panicoideae</taxon>
        <taxon>Andropogonodae</taxon>
        <taxon>Andropogoneae</taxon>
        <taxon>Tripsacinae</taxon>
        <taxon>Zea</taxon>
    </lineage>
</organism>